<dbReference type="Gene3D" id="3.40.50.300">
    <property type="entry name" value="P-loop containing nucleotide triphosphate hydrolases"/>
    <property type="match status" value="1"/>
</dbReference>
<dbReference type="InterPro" id="IPR027417">
    <property type="entry name" value="P-loop_NTPase"/>
</dbReference>
<protein>
    <recommendedName>
        <fullName evidence="3">NB-ARC domain-containing protein</fullName>
    </recommendedName>
</protein>
<accession>A0A6A6T3R6</accession>
<gene>
    <name evidence="1" type="ORF">K491DRAFT_556753</name>
</gene>
<sequence>FEVPQRQVFQFVGRETILEEIKQCFDTSAVVVLRGMGGQGKTQLALDRYGTSIELVGMSVDESVDLFFNRVQMDDQEEHVEDAREIARRLGYHPLAIDQAAAYFNKRKTTLGLTHFLLHYKQRRKEILSSVPNAWEYKRKEDGSEQEVALSVYTTWHLSYEQLRE</sequence>
<dbReference type="SUPFAM" id="SSF52540">
    <property type="entry name" value="P-loop containing nucleoside triphosphate hydrolases"/>
    <property type="match status" value="2"/>
</dbReference>
<dbReference type="Proteomes" id="UP000799324">
    <property type="component" value="Unassembled WGS sequence"/>
</dbReference>
<evidence type="ECO:0008006" key="3">
    <source>
        <dbReference type="Google" id="ProtNLM"/>
    </source>
</evidence>
<dbReference type="EMBL" id="MU004385">
    <property type="protein sequence ID" value="KAF2653184.1"/>
    <property type="molecule type" value="Genomic_DNA"/>
</dbReference>
<proteinExistence type="predicted"/>
<dbReference type="PANTHER" id="PTHR47691:SF3">
    <property type="entry name" value="HTH-TYPE TRANSCRIPTIONAL REGULATOR RV0890C-RELATED"/>
    <property type="match status" value="1"/>
</dbReference>
<name>A0A6A6T3R6_9PLEO</name>
<feature type="non-terminal residue" evidence="1">
    <location>
        <position position="1"/>
    </location>
</feature>
<dbReference type="PANTHER" id="PTHR47691">
    <property type="entry name" value="REGULATOR-RELATED"/>
    <property type="match status" value="1"/>
</dbReference>
<organism evidence="1 2">
    <name type="scientific">Lophiostoma macrostomum CBS 122681</name>
    <dbReference type="NCBI Taxonomy" id="1314788"/>
    <lineage>
        <taxon>Eukaryota</taxon>
        <taxon>Fungi</taxon>
        <taxon>Dikarya</taxon>
        <taxon>Ascomycota</taxon>
        <taxon>Pezizomycotina</taxon>
        <taxon>Dothideomycetes</taxon>
        <taxon>Pleosporomycetidae</taxon>
        <taxon>Pleosporales</taxon>
        <taxon>Lophiostomataceae</taxon>
        <taxon>Lophiostoma</taxon>
    </lineage>
</organism>
<evidence type="ECO:0000313" key="2">
    <source>
        <dbReference type="Proteomes" id="UP000799324"/>
    </source>
</evidence>
<feature type="non-terminal residue" evidence="1">
    <location>
        <position position="165"/>
    </location>
</feature>
<keyword evidence="2" id="KW-1185">Reference proteome</keyword>
<evidence type="ECO:0000313" key="1">
    <source>
        <dbReference type="EMBL" id="KAF2653184.1"/>
    </source>
</evidence>
<dbReference type="OrthoDB" id="5986190at2759"/>
<reference evidence="1" key="1">
    <citation type="journal article" date="2020" name="Stud. Mycol.">
        <title>101 Dothideomycetes genomes: a test case for predicting lifestyles and emergence of pathogens.</title>
        <authorList>
            <person name="Haridas S."/>
            <person name="Albert R."/>
            <person name="Binder M."/>
            <person name="Bloem J."/>
            <person name="Labutti K."/>
            <person name="Salamov A."/>
            <person name="Andreopoulos B."/>
            <person name="Baker S."/>
            <person name="Barry K."/>
            <person name="Bills G."/>
            <person name="Bluhm B."/>
            <person name="Cannon C."/>
            <person name="Castanera R."/>
            <person name="Culley D."/>
            <person name="Daum C."/>
            <person name="Ezra D."/>
            <person name="Gonzalez J."/>
            <person name="Henrissat B."/>
            <person name="Kuo A."/>
            <person name="Liang C."/>
            <person name="Lipzen A."/>
            <person name="Lutzoni F."/>
            <person name="Magnuson J."/>
            <person name="Mondo S."/>
            <person name="Nolan M."/>
            <person name="Ohm R."/>
            <person name="Pangilinan J."/>
            <person name="Park H.-J."/>
            <person name="Ramirez L."/>
            <person name="Alfaro M."/>
            <person name="Sun H."/>
            <person name="Tritt A."/>
            <person name="Yoshinaga Y."/>
            <person name="Zwiers L.-H."/>
            <person name="Turgeon B."/>
            <person name="Goodwin S."/>
            <person name="Spatafora J."/>
            <person name="Crous P."/>
            <person name="Grigoriev I."/>
        </authorList>
    </citation>
    <scope>NUCLEOTIDE SEQUENCE</scope>
    <source>
        <strain evidence="1">CBS 122681</strain>
    </source>
</reference>
<dbReference type="AlphaFoldDB" id="A0A6A6T3R6"/>